<keyword evidence="6" id="KW-0029">Amino-acid transport</keyword>
<feature type="transmembrane region" description="Helical" evidence="9">
    <location>
        <begin position="130"/>
        <end position="148"/>
    </location>
</feature>
<feature type="transmembrane region" description="Helical" evidence="9">
    <location>
        <begin position="337"/>
        <end position="355"/>
    </location>
</feature>
<comment type="subcellular location">
    <subcellularLocation>
        <location evidence="1">Cell membrane</location>
        <topology evidence="1">Multi-pass membrane protein</topology>
    </subcellularLocation>
</comment>
<dbReference type="NCBIfam" id="TIGR00905">
    <property type="entry name" value="2A0302"/>
    <property type="match status" value="1"/>
</dbReference>
<comment type="caution">
    <text evidence="10">The sequence shown here is derived from an EMBL/GenBank/DDBJ whole genome shotgun (WGS) entry which is preliminary data.</text>
</comment>
<dbReference type="PANTHER" id="PTHR42770">
    <property type="entry name" value="AMINO ACID TRANSPORTER-RELATED"/>
    <property type="match status" value="1"/>
</dbReference>
<evidence type="ECO:0000256" key="2">
    <source>
        <dbReference type="ARBA" id="ARBA00008220"/>
    </source>
</evidence>
<feature type="transmembrane region" description="Helical" evidence="9">
    <location>
        <begin position="48"/>
        <end position="69"/>
    </location>
</feature>
<feature type="transmembrane region" description="Helical" evidence="9">
    <location>
        <begin position="12"/>
        <end position="33"/>
    </location>
</feature>
<dbReference type="EMBL" id="JBHTOC010000004">
    <property type="protein sequence ID" value="MFD1429342.1"/>
    <property type="molecule type" value="Genomic_DNA"/>
</dbReference>
<evidence type="ECO:0000313" key="11">
    <source>
        <dbReference type="Proteomes" id="UP001597196"/>
    </source>
</evidence>
<evidence type="ECO:0000256" key="9">
    <source>
        <dbReference type="SAM" id="Phobius"/>
    </source>
</evidence>
<keyword evidence="7 9" id="KW-1133">Transmembrane helix</keyword>
<dbReference type="InterPro" id="IPR050367">
    <property type="entry name" value="APC_superfamily"/>
</dbReference>
<evidence type="ECO:0000256" key="6">
    <source>
        <dbReference type="ARBA" id="ARBA00022970"/>
    </source>
</evidence>
<keyword evidence="8 9" id="KW-0472">Membrane</keyword>
<dbReference type="RefSeq" id="WP_203626267.1">
    <property type="nucleotide sequence ID" value="NZ_BOLQ01000003.1"/>
</dbReference>
<comment type="similarity">
    <text evidence="2">Belongs to the amino acid-polyamine-organocation (APC) superfamily. Basic amino acid/polyamine antiporter (APA) (TC 2.A.3.2) family.</text>
</comment>
<dbReference type="PIRSF" id="PIRSF006060">
    <property type="entry name" value="AA_transporter"/>
    <property type="match status" value="1"/>
</dbReference>
<dbReference type="Pfam" id="PF13520">
    <property type="entry name" value="AA_permease_2"/>
    <property type="match status" value="1"/>
</dbReference>
<keyword evidence="3" id="KW-0813">Transport</keyword>
<keyword evidence="11" id="KW-1185">Reference proteome</keyword>
<dbReference type="Proteomes" id="UP001597196">
    <property type="component" value="Unassembled WGS sequence"/>
</dbReference>
<dbReference type="Gene3D" id="1.20.1740.10">
    <property type="entry name" value="Amino acid/polyamine transporter I"/>
    <property type="match status" value="1"/>
</dbReference>
<dbReference type="InterPro" id="IPR004754">
    <property type="entry name" value="Amino_acid_antiprt"/>
</dbReference>
<name>A0ABW4CEV3_9LACO</name>
<evidence type="ECO:0000256" key="7">
    <source>
        <dbReference type="ARBA" id="ARBA00022989"/>
    </source>
</evidence>
<accession>A0ABW4CEV3</accession>
<sequence length="480" mass="50454">MSTQPSSNESKLGFLALTAMVVGSMVGAGIFMLPRRFAEATGVIGTGLTWLIAGTGMLMLALVFQTLAVRQPTLDAGVFAYAKAGFGNYVGFIAAVGFWASACAGNVTYLVLIKSTLGAVIPGLGEGDTILALVLSSAMIWAFVALILRGVQQAALINTIATVAKLVPIILFVIVTILAFDHRVFIDNLMGGEAATADVLFGQVRATMLITVFVFLGIEGASIYSRYAKTRRDVGRATVLGFVSVLALLAAITMLAYGVMPRAEMAALRQPSLAGVLTHAVGPWGGVLISAGLIVSVLGAYLAWTLMAAEVVLAAAKNQDMPAALGRVSKTGVPKNALLVSAALTQLILLATFLTDGALDFALDLTGSLALLPFFLTAVFAVKIALTRDGYDEVSAKTRRRDLIVGGIAVVYTAFLIYAAGLKFLLLSCLLLAPATVLYLVARREQRHPFFKRYETLILVVLIIGAAVALHGLLTGWIAI</sequence>
<feature type="transmembrane region" description="Helical" evidence="9">
    <location>
        <begin position="155"/>
        <end position="180"/>
    </location>
</feature>
<evidence type="ECO:0000256" key="8">
    <source>
        <dbReference type="ARBA" id="ARBA00023136"/>
    </source>
</evidence>
<feature type="transmembrane region" description="Helical" evidence="9">
    <location>
        <begin position="287"/>
        <end position="316"/>
    </location>
</feature>
<feature type="transmembrane region" description="Helical" evidence="9">
    <location>
        <begin position="239"/>
        <end position="260"/>
    </location>
</feature>
<feature type="transmembrane region" description="Helical" evidence="9">
    <location>
        <begin position="403"/>
        <end position="419"/>
    </location>
</feature>
<reference evidence="11" key="1">
    <citation type="journal article" date="2019" name="Int. J. Syst. Evol. Microbiol.">
        <title>The Global Catalogue of Microorganisms (GCM) 10K type strain sequencing project: providing services to taxonomists for standard genome sequencing and annotation.</title>
        <authorList>
            <consortium name="The Broad Institute Genomics Platform"/>
            <consortium name="The Broad Institute Genome Sequencing Center for Infectious Disease"/>
            <person name="Wu L."/>
            <person name="Ma J."/>
        </authorList>
    </citation>
    <scope>NUCLEOTIDE SEQUENCE [LARGE SCALE GENOMIC DNA]</scope>
    <source>
        <strain evidence="11">CCM 8980</strain>
    </source>
</reference>
<organism evidence="10 11">
    <name type="scientific">Lacticaseibacillus mingshuiensis</name>
    <dbReference type="NCBI Taxonomy" id="2799574"/>
    <lineage>
        <taxon>Bacteria</taxon>
        <taxon>Bacillati</taxon>
        <taxon>Bacillota</taxon>
        <taxon>Bacilli</taxon>
        <taxon>Lactobacillales</taxon>
        <taxon>Lactobacillaceae</taxon>
        <taxon>Lacticaseibacillus</taxon>
    </lineage>
</organism>
<evidence type="ECO:0000256" key="3">
    <source>
        <dbReference type="ARBA" id="ARBA00022448"/>
    </source>
</evidence>
<dbReference type="PANTHER" id="PTHR42770:SF4">
    <property type="entry name" value="ARGININE_ORNITHINE ANTIPORTER-RELATED"/>
    <property type="match status" value="1"/>
</dbReference>
<feature type="transmembrane region" description="Helical" evidence="9">
    <location>
        <begin position="454"/>
        <end position="479"/>
    </location>
</feature>
<feature type="transmembrane region" description="Helical" evidence="9">
    <location>
        <begin position="200"/>
        <end position="218"/>
    </location>
</feature>
<protein>
    <submittedName>
        <fullName evidence="10">Basic amino acid/polyamine antiporter</fullName>
    </submittedName>
</protein>
<evidence type="ECO:0000313" key="10">
    <source>
        <dbReference type="EMBL" id="MFD1429342.1"/>
    </source>
</evidence>
<proteinExistence type="inferred from homology"/>
<feature type="transmembrane region" description="Helical" evidence="9">
    <location>
        <begin position="425"/>
        <end position="442"/>
    </location>
</feature>
<gene>
    <name evidence="10" type="ORF">ACFQ4P_03645</name>
</gene>
<keyword evidence="4" id="KW-1003">Cell membrane</keyword>
<feature type="transmembrane region" description="Helical" evidence="9">
    <location>
        <begin position="361"/>
        <end position="382"/>
    </location>
</feature>
<keyword evidence="5 9" id="KW-0812">Transmembrane</keyword>
<evidence type="ECO:0000256" key="5">
    <source>
        <dbReference type="ARBA" id="ARBA00022692"/>
    </source>
</evidence>
<evidence type="ECO:0000256" key="4">
    <source>
        <dbReference type="ARBA" id="ARBA00022475"/>
    </source>
</evidence>
<evidence type="ECO:0000256" key="1">
    <source>
        <dbReference type="ARBA" id="ARBA00004651"/>
    </source>
</evidence>
<dbReference type="InterPro" id="IPR002293">
    <property type="entry name" value="AA/rel_permease1"/>
</dbReference>